<organism evidence="1 2">
    <name type="scientific">Vaccinium darrowii</name>
    <dbReference type="NCBI Taxonomy" id="229202"/>
    <lineage>
        <taxon>Eukaryota</taxon>
        <taxon>Viridiplantae</taxon>
        <taxon>Streptophyta</taxon>
        <taxon>Embryophyta</taxon>
        <taxon>Tracheophyta</taxon>
        <taxon>Spermatophyta</taxon>
        <taxon>Magnoliopsida</taxon>
        <taxon>eudicotyledons</taxon>
        <taxon>Gunneridae</taxon>
        <taxon>Pentapetalae</taxon>
        <taxon>asterids</taxon>
        <taxon>Ericales</taxon>
        <taxon>Ericaceae</taxon>
        <taxon>Vaccinioideae</taxon>
        <taxon>Vaccinieae</taxon>
        <taxon>Vaccinium</taxon>
    </lineage>
</organism>
<gene>
    <name evidence="1" type="ORF">Vadar_010023</name>
</gene>
<evidence type="ECO:0000313" key="2">
    <source>
        <dbReference type="Proteomes" id="UP000828048"/>
    </source>
</evidence>
<reference evidence="1 2" key="1">
    <citation type="journal article" date="2021" name="Hortic Res">
        <title>High-quality reference genome and annotation aids understanding of berry development for evergreen blueberry (Vaccinium darrowii).</title>
        <authorList>
            <person name="Yu J."/>
            <person name="Hulse-Kemp A.M."/>
            <person name="Babiker E."/>
            <person name="Staton M."/>
        </authorList>
    </citation>
    <scope>NUCLEOTIDE SEQUENCE [LARGE SCALE GENOMIC DNA]</scope>
    <source>
        <strain evidence="2">cv. NJ 8807/NJ 8810</strain>
        <tissue evidence="1">Young leaf</tissue>
    </source>
</reference>
<sequence length="1079" mass="121078">MKRRPGMSSPIDIKPLDSQAYREPWIRNEVATAKAKHILKSRLKVQKNSLAEKLVAGENGNDGLVAEFDPSSVCLAKMVRNFIEESGSNRSSNCFQGNSNDSFYDEFDMCSGLGSPADSLRTLKSLIPCASLAEKNLLADTWKIVEKNKTRVRKDNLSKIVTAGLLLLGHDASICKSRWERSPSIPAGEYKYIDVIVEGGERLFIDINFRSQFEIARPTGGYKLILQSLPHIFVGRADRLDNIVSIVSEAARQSLKSRGMDIPPWRKTKYVRSKWLSPHSRTTAAAAVQEEESLSGYLKLIFSEETSPWEEIGAVGSANWSPVENSGEEKKYTWKPPAIEQKSCETGTKLTLSGSSKIFDGSFSNCGDKRIIVLTTNHSHMDSEICRELRMIPEFAVHDLLSKIDALFNLRHNNERIFVFTTNHRDQHDAASLLPVGMDIYIHKSSEKENTGEAYNSTKRNSLQDFDATKNKAVKLFTQRGSDCSYSMELKQPPTFMELEKDPENEGLISDLLSFLTLSSLFAIICLYLPFNSEQIIVLTINLNHRDRFLVSNSEKESTRETSKSLCMTGSVLSPDDTSTISLANFIVDALDYRADLVRSYQSPIMFALENKDTREGLNRECLSKSVLSDDGSTKRELSPGRMSLAFSELTREDSDGFSDFVDSDLDDFDDLDNKAGMLPNSKDEFVDGLSPNCEYEWITVSTTNHRNPHDAALLPLVNMDTDIHMASPQPIAFPDGGEIVQLESLEQKSLVDFDATNNRAYQSNVLVSSQKKHMIGAYKGQWKKDMGDGLNEESLTKSVLGLDDLTEQNSVDLRKGRGRLHSMELERLVTFAELGMDPENEGIVSDLMRMLPNLKNELTGSYLLEFADGLLSSCGDEQIIVFTTNRRDLHDAALRHPLNDVMYIHKSSPQPVALPDEGGIMDKGEIVQLNLFEQRPLVEFDATNNIAHLLKAHESGPYVFISEKEDITEKKETREGLGRECLTECVFCLDDSTKHKASLDFYATENKAHMIRAYQSGPVVSLSENKSRGEVLKRDCITKSIHRLEDLQQLCGGRREAAAKRFDEEVLQRLQSHQTRHN</sequence>
<keyword evidence="2" id="KW-1185">Reference proteome</keyword>
<evidence type="ECO:0000313" key="1">
    <source>
        <dbReference type="EMBL" id="KAH7851335.1"/>
    </source>
</evidence>
<dbReference type="Proteomes" id="UP000828048">
    <property type="component" value="Chromosome 8"/>
</dbReference>
<proteinExistence type="predicted"/>
<protein>
    <submittedName>
        <fullName evidence="1">Uncharacterized protein</fullName>
    </submittedName>
</protein>
<accession>A0ACB7YCS1</accession>
<dbReference type="EMBL" id="CM037158">
    <property type="protein sequence ID" value="KAH7851335.1"/>
    <property type="molecule type" value="Genomic_DNA"/>
</dbReference>
<name>A0ACB7YCS1_9ERIC</name>
<comment type="caution">
    <text evidence="1">The sequence shown here is derived from an EMBL/GenBank/DDBJ whole genome shotgun (WGS) entry which is preliminary data.</text>
</comment>